<reference evidence="11 12" key="1">
    <citation type="submission" date="2020-05" db="EMBL/GenBank/DDBJ databases">
        <title>Genome sequence of Kribbella sandramycini ATCC 39419.</title>
        <authorList>
            <person name="Maclea K.S."/>
            <person name="Fair J.L."/>
        </authorList>
    </citation>
    <scope>NUCLEOTIDE SEQUENCE [LARGE SCALE GENOMIC DNA]</scope>
    <source>
        <strain evidence="11 12">ATCC 39419</strain>
    </source>
</reference>
<protein>
    <submittedName>
        <fullName evidence="10 11">Phosphotransferase</fullName>
    </submittedName>
</protein>
<dbReference type="GO" id="GO:0016773">
    <property type="term" value="F:phosphotransferase activity, alcohol group as acceptor"/>
    <property type="evidence" value="ECO:0007669"/>
    <property type="project" value="InterPro"/>
</dbReference>
<keyword evidence="2 11" id="KW-0808">Transferase</keyword>
<comment type="similarity">
    <text evidence="1">Belongs to the aminoglycoside phosphotransferase family.</text>
</comment>
<gene>
    <name evidence="10" type="ORF">HNR71_002477</name>
    <name evidence="11" type="ORF">HPO96_30380</name>
</gene>
<keyword evidence="6" id="KW-0046">Antibiotic resistance</keyword>
<sequence length="217" mass="23222">MNLLTRFGASAAEPILAGYSGATVVRLTRGRETLYYKAGEGPLAGAVDDEADRLEWLYSTGFGCPRVLDRGAGWVLMSQLRGRDAAEEWPVADRPRVLLALAEGLRQLDGLSDCPFGSPFPGGGTAVTHGDYCAPNVFIDPETLRFAGILDVGRLGVGDRYLDLALMTMSLRGMNPQYGGTPAARAFVDAYGGDNDDPRIQGYIDLDQSGAFDPRNG</sequence>
<accession>A0A7Y4L708</accession>
<dbReference type="GO" id="GO:0046677">
    <property type="term" value="P:response to antibiotic"/>
    <property type="evidence" value="ECO:0007669"/>
    <property type="project" value="UniProtKB-KW"/>
</dbReference>
<dbReference type="SUPFAM" id="SSF56112">
    <property type="entry name" value="Protein kinase-like (PK-like)"/>
    <property type="match status" value="1"/>
</dbReference>
<feature type="domain" description="Aminoglycoside phosphotransferase" evidence="9">
    <location>
        <begin position="13"/>
        <end position="116"/>
    </location>
</feature>
<evidence type="ECO:0000313" key="10">
    <source>
        <dbReference type="EMBL" id="MBB6566840.1"/>
    </source>
</evidence>
<dbReference type="InterPro" id="IPR051678">
    <property type="entry name" value="AGP_Transferase"/>
</dbReference>
<keyword evidence="12" id="KW-1185">Reference proteome</keyword>
<dbReference type="GO" id="GO:0046872">
    <property type="term" value="F:metal ion binding"/>
    <property type="evidence" value="ECO:0007669"/>
    <property type="project" value="UniProtKB-KW"/>
</dbReference>
<dbReference type="InterPro" id="IPR024165">
    <property type="entry name" value="Kan/Strep_kinase"/>
</dbReference>
<dbReference type="InterPro" id="IPR011009">
    <property type="entry name" value="Kinase-like_dom_sf"/>
</dbReference>
<dbReference type="Gene3D" id="3.30.200.20">
    <property type="entry name" value="Phosphorylase Kinase, domain 1"/>
    <property type="match status" value="1"/>
</dbReference>
<evidence type="ECO:0000259" key="9">
    <source>
        <dbReference type="Pfam" id="PF01636"/>
    </source>
</evidence>
<evidence type="ECO:0000256" key="7">
    <source>
        <dbReference type="PIRSR" id="PIRSR000706-1"/>
    </source>
</evidence>
<feature type="binding site" evidence="8">
    <location>
        <position position="151"/>
    </location>
    <ligand>
        <name>Mg(2+)</name>
        <dbReference type="ChEBI" id="CHEBI:18420"/>
    </ligand>
</feature>
<name>A0A7Y4L708_9ACTN</name>
<keyword evidence="4" id="KW-0418">Kinase</keyword>
<evidence type="ECO:0000256" key="3">
    <source>
        <dbReference type="ARBA" id="ARBA00022741"/>
    </source>
</evidence>
<keyword evidence="8" id="KW-0460">Magnesium</keyword>
<evidence type="ECO:0000256" key="2">
    <source>
        <dbReference type="ARBA" id="ARBA00022679"/>
    </source>
</evidence>
<dbReference type="PANTHER" id="PTHR21310:SF41">
    <property type="entry name" value="3'-PHOSPHOTRANSFERASE, PUTATIVE-RELATED"/>
    <property type="match status" value="1"/>
</dbReference>
<evidence type="ECO:0000256" key="6">
    <source>
        <dbReference type="ARBA" id="ARBA00023251"/>
    </source>
</evidence>
<dbReference type="RefSeq" id="WP_171677819.1">
    <property type="nucleotide sequence ID" value="NZ_BAAAGT010000004.1"/>
</dbReference>
<dbReference type="Pfam" id="PF01636">
    <property type="entry name" value="APH"/>
    <property type="match status" value="2"/>
</dbReference>
<feature type="domain" description="Aminoglycoside phosphotransferase" evidence="9">
    <location>
        <begin position="125"/>
        <end position="200"/>
    </location>
</feature>
<dbReference type="PANTHER" id="PTHR21310">
    <property type="entry name" value="AMINOGLYCOSIDE PHOSPHOTRANSFERASE-RELATED-RELATED"/>
    <property type="match status" value="1"/>
</dbReference>
<dbReference type="GO" id="GO:0005524">
    <property type="term" value="F:ATP binding"/>
    <property type="evidence" value="ECO:0007669"/>
    <property type="project" value="UniProtKB-KW"/>
</dbReference>
<evidence type="ECO:0000313" key="11">
    <source>
        <dbReference type="EMBL" id="NOL44562.1"/>
    </source>
</evidence>
<evidence type="ECO:0000256" key="8">
    <source>
        <dbReference type="PIRSR" id="PIRSR000706-2"/>
    </source>
</evidence>
<dbReference type="EMBL" id="JACHKF010000001">
    <property type="protein sequence ID" value="MBB6566840.1"/>
    <property type="molecule type" value="Genomic_DNA"/>
</dbReference>
<dbReference type="EMBL" id="JABJRC010000009">
    <property type="protein sequence ID" value="NOL44562.1"/>
    <property type="molecule type" value="Genomic_DNA"/>
</dbReference>
<dbReference type="PIRSF" id="PIRSF000706">
    <property type="entry name" value="Kanamycin_kin"/>
    <property type="match status" value="1"/>
</dbReference>
<feature type="binding site" evidence="8">
    <location>
        <position position="136"/>
    </location>
    <ligand>
        <name>Mg(2+)</name>
        <dbReference type="ChEBI" id="CHEBI:18420"/>
    </ligand>
</feature>
<feature type="active site" description="Proton acceptor" evidence="7">
    <location>
        <position position="131"/>
    </location>
</feature>
<reference evidence="10 13" key="2">
    <citation type="submission" date="2020-08" db="EMBL/GenBank/DDBJ databases">
        <title>Sequencing the genomes of 1000 actinobacteria strains.</title>
        <authorList>
            <person name="Klenk H.-P."/>
        </authorList>
    </citation>
    <scope>NUCLEOTIDE SEQUENCE [LARGE SCALE GENOMIC DNA]</scope>
    <source>
        <strain evidence="10 13">DSM 15626</strain>
    </source>
</reference>
<proteinExistence type="inferred from homology"/>
<keyword evidence="5" id="KW-0067">ATP-binding</keyword>
<evidence type="ECO:0000256" key="5">
    <source>
        <dbReference type="ARBA" id="ARBA00022840"/>
    </source>
</evidence>
<dbReference type="Gene3D" id="3.90.1200.10">
    <property type="match status" value="1"/>
</dbReference>
<comment type="caution">
    <text evidence="11">The sequence shown here is derived from an EMBL/GenBank/DDBJ whole genome shotgun (WGS) entry which is preliminary data.</text>
</comment>
<organism evidence="11 12">
    <name type="scientific">Kribbella sandramycini</name>
    <dbReference type="NCBI Taxonomy" id="60450"/>
    <lineage>
        <taxon>Bacteria</taxon>
        <taxon>Bacillati</taxon>
        <taxon>Actinomycetota</taxon>
        <taxon>Actinomycetes</taxon>
        <taxon>Propionibacteriales</taxon>
        <taxon>Kribbellaceae</taxon>
        <taxon>Kribbella</taxon>
    </lineage>
</organism>
<dbReference type="Proteomes" id="UP000534306">
    <property type="component" value="Unassembled WGS sequence"/>
</dbReference>
<evidence type="ECO:0000256" key="1">
    <source>
        <dbReference type="ARBA" id="ARBA00006219"/>
    </source>
</evidence>
<evidence type="ECO:0000256" key="4">
    <source>
        <dbReference type="ARBA" id="ARBA00022777"/>
    </source>
</evidence>
<evidence type="ECO:0000313" key="13">
    <source>
        <dbReference type="Proteomes" id="UP000553957"/>
    </source>
</evidence>
<keyword evidence="8" id="KW-0479">Metal-binding</keyword>
<dbReference type="GO" id="GO:0016301">
    <property type="term" value="F:kinase activity"/>
    <property type="evidence" value="ECO:0007669"/>
    <property type="project" value="UniProtKB-KW"/>
</dbReference>
<dbReference type="Proteomes" id="UP000553957">
    <property type="component" value="Unassembled WGS sequence"/>
</dbReference>
<evidence type="ECO:0000313" key="12">
    <source>
        <dbReference type="Proteomes" id="UP000534306"/>
    </source>
</evidence>
<dbReference type="InterPro" id="IPR002575">
    <property type="entry name" value="Aminoglycoside_PTrfase"/>
</dbReference>
<keyword evidence="3" id="KW-0547">Nucleotide-binding</keyword>
<dbReference type="AlphaFoldDB" id="A0A7Y4L708"/>